<dbReference type="InterPro" id="IPR012951">
    <property type="entry name" value="BBE"/>
</dbReference>
<gene>
    <name evidence="7" type="ORF">ARHIZOSPH14_12210</name>
</gene>
<accession>A0A9W6CX79</accession>
<keyword evidence="5" id="KW-0560">Oxidoreductase</keyword>
<dbReference type="InterPro" id="IPR036318">
    <property type="entry name" value="FAD-bd_PCMH-like_sf"/>
</dbReference>
<sequence>MSVQLDDLRAGVDGRVVAPGDDGYDDARAVYNGMIDRRPAAVVRCASVDDVRAVVRAAAASGDGLVVRGGAHNVAGFGTADGVLVADLGDLHDVRVDVDARTAVVGGGARWRHVMDATEPHGLATTGGLISTTGVGGLTLGGGIGFLSRRFGLACDNVVSAEVVLADGSVVTASETSEPELYWAIRGGGGSFGVVTSFTFQLHEVPSVVGGPIFFSLDDAPAVLDRFAEFIRTAPREYGGFPALDVAGPAPFMPPDRVGEPMFAVISCWTGDPDEGLARIGTFRDVAEPVAEHVGPVSYAFLNSANDASAPAGNRQYWRPLYLDDIGPSVGEAVRRFGPLVPGPSSVLHLYPFDGAVQDVPADATAFGERDAGYLGIVAGSWADPADDERAMAWVREFHGAIADEARPGRYSNFSMGDGGGSEHAGLDVARLRAAKHRYDPDNVFRFNRNVES</sequence>
<comment type="cofactor">
    <cofactor evidence="1">
        <name>FAD</name>
        <dbReference type="ChEBI" id="CHEBI:57692"/>
    </cofactor>
</comment>
<dbReference type="PANTHER" id="PTHR42973:SF39">
    <property type="entry name" value="FAD-BINDING PCMH-TYPE DOMAIN-CONTAINING PROTEIN"/>
    <property type="match status" value="1"/>
</dbReference>
<dbReference type="Gene3D" id="3.30.465.10">
    <property type="match status" value="1"/>
</dbReference>
<dbReference type="AlphaFoldDB" id="A0A9W6CX79"/>
<dbReference type="PROSITE" id="PS51387">
    <property type="entry name" value="FAD_PCMH"/>
    <property type="match status" value="1"/>
</dbReference>
<dbReference type="EMBL" id="BSDP01000001">
    <property type="protein sequence ID" value="GLI26979.1"/>
    <property type="molecule type" value="Genomic_DNA"/>
</dbReference>
<evidence type="ECO:0000256" key="1">
    <source>
        <dbReference type="ARBA" id="ARBA00001974"/>
    </source>
</evidence>
<dbReference type="GO" id="GO:0016491">
    <property type="term" value="F:oxidoreductase activity"/>
    <property type="evidence" value="ECO:0007669"/>
    <property type="project" value="UniProtKB-KW"/>
</dbReference>
<evidence type="ECO:0000313" key="8">
    <source>
        <dbReference type="Proteomes" id="UP001144396"/>
    </source>
</evidence>
<name>A0A9W6CX79_9MICO</name>
<dbReference type="GO" id="GO:0071949">
    <property type="term" value="F:FAD binding"/>
    <property type="evidence" value="ECO:0007669"/>
    <property type="project" value="InterPro"/>
</dbReference>
<proteinExistence type="inferred from homology"/>
<dbReference type="Pfam" id="PF01565">
    <property type="entry name" value="FAD_binding_4"/>
    <property type="match status" value="1"/>
</dbReference>
<evidence type="ECO:0000256" key="2">
    <source>
        <dbReference type="ARBA" id="ARBA00005466"/>
    </source>
</evidence>
<dbReference type="Pfam" id="PF08031">
    <property type="entry name" value="BBE"/>
    <property type="match status" value="1"/>
</dbReference>
<evidence type="ECO:0000313" key="7">
    <source>
        <dbReference type="EMBL" id="GLI26979.1"/>
    </source>
</evidence>
<evidence type="ECO:0000256" key="4">
    <source>
        <dbReference type="ARBA" id="ARBA00022827"/>
    </source>
</evidence>
<organism evidence="7 8">
    <name type="scientific">Agromyces rhizosphaerae</name>
    <dbReference type="NCBI Taxonomy" id="88374"/>
    <lineage>
        <taxon>Bacteria</taxon>
        <taxon>Bacillati</taxon>
        <taxon>Actinomycetota</taxon>
        <taxon>Actinomycetes</taxon>
        <taxon>Micrococcales</taxon>
        <taxon>Microbacteriaceae</taxon>
        <taxon>Agromyces</taxon>
    </lineage>
</organism>
<feature type="domain" description="FAD-binding PCMH-type" evidence="6">
    <location>
        <begin position="35"/>
        <end position="205"/>
    </location>
</feature>
<keyword evidence="4" id="KW-0274">FAD</keyword>
<dbReference type="Gene3D" id="3.30.43.10">
    <property type="entry name" value="Uridine Diphospho-n-acetylenolpyruvylglucosamine Reductase, domain 2"/>
    <property type="match status" value="1"/>
</dbReference>
<evidence type="ECO:0000256" key="3">
    <source>
        <dbReference type="ARBA" id="ARBA00022630"/>
    </source>
</evidence>
<evidence type="ECO:0000256" key="5">
    <source>
        <dbReference type="ARBA" id="ARBA00023002"/>
    </source>
</evidence>
<protein>
    <submittedName>
        <fullName evidence="7">Oxidoreductase</fullName>
    </submittedName>
</protein>
<reference evidence="7" key="1">
    <citation type="submission" date="2022-12" db="EMBL/GenBank/DDBJ databases">
        <title>Reference genome sequencing for broad-spectrum identification of bacterial and archaeal isolates by mass spectrometry.</title>
        <authorList>
            <person name="Sekiguchi Y."/>
            <person name="Tourlousse D.M."/>
        </authorList>
    </citation>
    <scope>NUCLEOTIDE SEQUENCE</scope>
    <source>
        <strain evidence="7">14</strain>
    </source>
</reference>
<dbReference type="InterPro" id="IPR016169">
    <property type="entry name" value="FAD-bd_PCMH_sub2"/>
</dbReference>
<keyword evidence="3" id="KW-0285">Flavoprotein</keyword>
<comment type="caution">
    <text evidence="7">The sequence shown here is derived from an EMBL/GenBank/DDBJ whole genome shotgun (WGS) entry which is preliminary data.</text>
</comment>
<dbReference type="Gene3D" id="3.40.462.20">
    <property type="match status" value="1"/>
</dbReference>
<dbReference type="SUPFAM" id="SSF56176">
    <property type="entry name" value="FAD-binding/transporter-associated domain-like"/>
    <property type="match status" value="1"/>
</dbReference>
<dbReference type="InterPro" id="IPR016166">
    <property type="entry name" value="FAD-bd_PCMH"/>
</dbReference>
<comment type="similarity">
    <text evidence="2">Belongs to the oxygen-dependent FAD-linked oxidoreductase family.</text>
</comment>
<dbReference type="InterPro" id="IPR006094">
    <property type="entry name" value="Oxid_FAD_bind_N"/>
</dbReference>
<dbReference type="PANTHER" id="PTHR42973">
    <property type="entry name" value="BINDING OXIDOREDUCTASE, PUTATIVE (AFU_ORTHOLOGUE AFUA_1G17690)-RELATED"/>
    <property type="match status" value="1"/>
</dbReference>
<keyword evidence="8" id="KW-1185">Reference proteome</keyword>
<dbReference type="Proteomes" id="UP001144396">
    <property type="component" value="Unassembled WGS sequence"/>
</dbReference>
<dbReference type="InterPro" id="IPR050416">
    <property type="entry name" value="FAD-linked_Oxidoreductase"/>
</dbReference>
<dbReference type="InterPro" id="IPR016167">
    <property type="entry name" value="FAD-bd_PCMH_sub1"/>
</dbReference>
<dbReference type="RefSeq" id="WP_281883117.1">
    <property type="nucleotide sequence ID" value="NZ_BSDP01000001.1"/>
</dbReference>
<evidence type="ECO:0000259" key="6">
    <source>
        <dbReference type="PROSITE" id="PS51387"/>
    </source>
</evidence>